<dbReference type="EMBL" id="JAHRIM010051419">
    <property type="protein sequence ID" value="MEQ2269275.1"/>
    <property type="molecule type" value="Genomic_DNA"/>
</dbReference>
<name>A0ABV0WI47_9TELE</name>
<accession>A0ABV0WI47</accession>
<keyword evidence="2" id="KW-1185">Reference proteome</keyword>
<proteinExistence type="predicted"/>
<evidence type="ECO:0000313" key="2">
    <source>
        <dbReference type="Proteomes" id="UP001444071"/>
    </source>
</evidence>
<organism evidence="1 2">
    <name type="scientific">Xenotaenia resolanae</name>
    <dbReference type="NCBI Taxonomy" id="208358"/>
    <lineage>
        <taxon>Eukaryota</taxon>
        <taxon>Metazoa</taxon>
        <taxon>Chordata</taxon>
        <taxon>Craniata</taxon>
        <taxon>Vertebrata</taxon>
        <taxon>Euteleostomi</taxon>
        <taxon>Actinopterygii</taxon>
        <taxon>Neopterygii</taxon>
        <taxon>Teleostei</taxon>
        <taxon>Neoteleostei</taxon>
        <taxon>Acanthomorphata</taxon>
        <taxon>Ovalentaria</taxon>
        <taxon>Atherinomorphae</taxon>
        <taxon>Cyprinodontiformes</taxon>
        <taxon>Goodeidae</taxon>
        <taxon>Xenotaenia</taxon>
    </lineage>
</organism>
<comment type="caution">
    <text evidence="1">The sequence shown here is derived from an EMBL/GenBank/DDBJ whole genome shotgun (WGS) entry which is preliminary data.</text>
</comment>
<sequence>MRVLPGQSWCSHVTLYTNGHGNAATVNVAQLLCYSNAVAEVESQASVLCTKQQPNKISDQCFLCLLTLTETRHCIPENIACRKCYVGVFKHNKYWDSDNVMAFKNGDIEG</sequence>
<gene>
    <name evidence="1" type="ORF">XENORESO_002180</name>
</gene>
<evidence type="ECO:0000313" key="1">
    <source>
        <dbReference type="EMBL" id="MEQ2269275.1"/>
    </source>
</evidence>
<reference evidence="1 2" key="1">
    <citation type="submission" date="2021-06" db="EMBL/GenBank/DDBJ databases">
        <authorList>
            <person name="Palmer J.M."/>
        </authorList>
    </citation>
    <scope>NUCLEOTIDE SEQUENCE [LARGE SCALE GENOMIC DNA]</scope>
    <source>
        <strain evidence="1 2">XR_2019</strain>
        <tissue evidence="1">Muscle</tissue>
    </source>
</reference>
<dbReference type="Proteomes" id="UP001444071">
    <property type="component" value="Unassembled WGS sequence"/>
</dbReference>
<protein>
    <submittedName>
        <fullName evidence="1">Uncharacterized protein</fullName>
    </submittedName>
</protein>